<keyword evidence="3" id="KW-1185">Reference proteome</keyword>
<feature type="transmembrane region" description="Helical" evidence="1">
    <location>
        <begin position="138"/>
        <end position="157"/>
    </location>
</feature>
<name>A0ABQ1UW82_9BACT</name>
<protein>
    <submittedName>
        <fullName evidence="2">Uncharacterized protein</fullName>
    </submittedName>
</protein>
<evidence type="ECO:0000313" key="3">
    <source>
        <dbReference type="Proteomes" id="UP000632273"/>
    </source>
</evidence>
<sequence length="171" mass="19324">MNQPFIPKPRIPAATRFLLGLAYYNLVGGLVGLFLLVDDLARAPAPTTFQLGSGLYGACTFLLSIGSCFRYQKRHDPTLIGIYALLQLPVVRYAGLKYMLNNGLWITLSLDASSRVELKLDHLYYVLFRVATTNQEDWLFGLNVVSVITLFYLFVLYKEPAEDPQLKQEQL</sequence>
<evidence type="ECO:0000313" key="2">
    <source>
        <dbReference type="EMBL" id="GGF28145.1"/>
    </source>
</evidence>
<proteinExistence type="predicted"/>
<dbReference type="RefSeq" id="WP_188816340.1">
    <property type="nucleotide sequence ID" value="NZ_BMHT01000014.1"/>
</dbReference>
<keyword evidence="1" id="KW-0812">Transmembrane</keyword>
<dbReference type="Proteomes" id="UP000632273">
    <property type="component" value="Unassembled WGS sequence"/>
</dbReference>
<feature type="transmembrane region" description="Helical" evidence="1">
    <location>
        <begin position="17"/>
        <end position="37"/>
    </location>
</feature>
<dbReference type="EMBL" id="BMHT01000014">
    <property type="protein sequence ID" value="GGF28145.1"/>
    <property type="molecule type" value="Genomic_DNA"/>
</dbReference>
<accession>A0ABQ1UW82</accession>
<organism evidence="2 3">
    <name type="scientific">Hymenobacter cavernae</name>
    <dbReference type="NCBI Taxonomy" id="2044852"/>
    <lineage>
        <taxon>Bacteria</taxon>
        <taxon>Pseudomonadati</taxon>
        <taxon>Bacteroidota</taxon>
        <taxon>Cytophagia</taxon>
        <taxon>Cytophagales</taxon>
        <taxon>Hymenobacteraceae</taxon>
        <taxon>Hymenobacter</taxon>
    </lineage>
</organism>
<evidence type="ECO:0000256" key="1">
    <source>
        <dbReference type="SAM" id="Phobius"/>
    </source>
</evidence>
<comment type="caution">
    <text evidence="2">The sequence shown here is derived from an EMBL/GenBank/DDBJ whole genome shotgun (WGS) entry which is preliminary data.</text>
</comment>
<reference evidence="3" key="1">
    <citation type="journal article" date="2019" name="Int. J. Syst. Evol. Microbiol.">
        <title>The Global Catalogue of Microorganisms (GCM) 10K type strain sequencing project: providing services to taxonomists for standard genome sequencing and annotation.</title>
        <authorList>
            <consortium name="The Broad Institute Genomics Platform"/>
            <consortium name="The Broad Institute Genome Sequencing Center for Infectious Disease"/>
            <person name="Wu L."/>
            <person name="Ma J."/>
        </authorList>
    </citation>
    <scope>NUCLEOTIDE SEQUENCE [LARGE SCALE GENOMIC DNA]</scope>
    <source>
        <strain evidence="3">CGMCC 1.15197</strain>
    </source>
</reference>
<gene>
    <name evidence="2" type="ORF">GCM10011383_44860</name>
</gene>
<keyword evidence="1" id="KW-1133">Transmembrane helix</keyword>
<keyword evidence="1" id="KW-0472">Membrane</keyword>
<feature type="transmembrane region" description="Helical" evidence="1">
    <location>
        <begin position="49"/>
        <end position="69"/>
    </location>
</feature>